<dbReference type="RefSeq" id="WP_066133044.1">
    <property type="nucleotide sequence ID" value="NZ_FKIF01000009.1"/>
</dbReference>
<dbReference type="EMBL" id="FKIF01000009">
    <property type="protein sequence ID" value="SAI73942.1"/>
    <property type="molecule type" value="Genomic_DNA"/>
</dbReference>
<accession>A0A157SU05</accession>
<dbReference type="Gene3D" id="2.160.20.80">
    <property type="entry name" value="E3 ubiquitin-protein ligase SopA"/>
    <property type="match status" value="2"/>
</dbReference>
<proteinExistence type="predicted"/>
<dbReference type="Pfam" id="PF00805">
    <property type="entry name" value="Pentapeptide"/>
    <property type="match status" value="1"/>
</dbReference>
<sequence>MAPDEIKQKFLAQVADGDSIAGLLYKGLHWRDAWRGGEIRQCIFEENTFADTEWQACHADMVIFVRGAWSRVVFKDCAFSNSRFVDCVFDACTFHAQQFIGCVFERCVLRGCDASEGAVANTQMLDLRVEDCRIDKWVLTGNQDVTLRFKDSAFQHLALADFDFANLAIENTRFTNLIALECTAKAYDFSGLHLVQSQFTDSRMAGADFSQAELSQSCFKGCDLQACRFDHATLRQALLLEANAAHAVFAGAQMECANLSGANCERAVFRGADMNMAILNQCDLQHADFGEGSMPFTDFSYSNLSQADFRGGHFMRSKLHAVIDNDTRYGSRDGVLPPDRDLLHAEQWVKL</sequence>
<organism evidence="1 2">
    <name type="scientific">Bordetella ansorpii</name>
    <dbReference type="NCBI Taxonomy" id="288768"/>
    <lineage>
        <taxon>Bacteria</taxon>
        <taxon>Pseudomonadati</taxon>
        <taxon>Pseudomonadota</taxon>
        <taxon>Betaproteobacteria</taxon>
        <taxon>Burkholderiales</taxon>
        <taxon>Alcaligenaceae</taxon>
        <taxon>Bordetella</taxon>
    </lineage>
</organism>
<protein>
    <submittedName>
        <fullName evidence="1">Secreted effector protein PipB2</fullName>
    </submittedName>
</protein>
<evidence type="ECO:0000313" key="2">
    <source>
        <dbReference type="Proteomes" id="UP000076848"/>
    </source>
</evidence>
<dbReference type="PANTHER" id="PTHR42999:SF1">
    <property type="entry name" value="PENTAPEPTIDE REPEAT-CONTAINING PROTEIN"/>
    <property type="match status" value="1"/>
</dbReference>
<dbReference type="STRING" id="288768.SAMEA3906486_04941"/>
<dbReference type="AlphaFoldDB" id="A0A157SU05"/>
<evidence type="ECO:0000313" key="1">
    <source>
        <dbReference type="EMBL" id="SAI73942.1"/>
    </source>
</evidence>
<dbReference type="PANTHER" id="PTHR42999">
    <property type="entry name" value="ANTIBIOTIC RESISTANCE PROTEIN MCBG"/>
    <property type="match status" value="1"/>
</dbReference>
<dbReference type="SUPFAM" id="SSF141571">
    <property type="entry name" value="Pentapeptide repeat-like"/>
    <property type="match status" value="2"/>
</dbReference>
<dbReference type="Proteomes" id="UP000076848">
    <property type="component" value="Unassembled WGS sequence"/>
</dbReference>
<dbReference type="InterPro" id="IPR052949">
    <property type="entry name" value="PA_immunity-related"/>
</dbReference>
<dbReference type="InterPro" id="IPR001646">
    <property type="entry name" value="5peptide_repeat"/>
</dbReference>
<dbReference type="OrthoDB" id="5519212at2"/>
<keyword evidence="2" id="KW-1185">Reference proteome</keyword>
<dbReference type="Pfam" id="PF13599">
    <property type="entry name" value="Pentapeptide_4"/>
    <property type="match status" value="1"/>
</dbReference>
<name>A0A157SU05_9BORD</name>
<gene>
    <name evidence="1" type="ORF">SAMEA3906486_04941</name>
</gene>
<reference evidence="1 2" key="1">
    <citation type="submission" date="2016-04" db="EMBL/GenBank/DDBJ databases">
        <authorList>
            <consortium name="Pathogen Informatics"/>
        </authorList>
    </citation>
    <scope>NUCLEOTIDE SEQUENCE [LARGE SCALE GENOMIC DNA]</scope>
    <source>
        <strain evidence="1 2">H050680373</strain>
    </source>
</reference>